<dbReference type="Gene3D" id="3.30.540.10">
    <property type="entry name" value="Fructose-1,6-Bisphosphatase, subunit A, domain 1"/>
    <property type="match status" value="1"/>
</dbReference>
<dbReference type="EC" id="3.1.3.25" evidence="7"/>
<proteinExistence type="inferred from homology"/>
<keyword evidence="5 7" id="KW-0378">Hydrolase</keyword>
<evidence type="ECO:0000256" key="3">
    <source>
        <dbReference type="ARBA" id="ARBA00009759"/>
    </source>
</evidence>
<dbReference type="PANTHER" id="PTHR20854:SF4">
    <property type="entry name" value="INOSITOL-1-MONOPHOSPHATASE-RELATED"/>
    <property type="match status" value="1"/>
</dbReference>
<evidence type="ECO:0000256" key="2">
    <source>
        <dbReference type="ARBA" id="ARBA00001946"/>
    </source>
</evidence>
<comment type="cofactor">
    <cofactor evidence="2 7">
        <name>Mg(2+)</name>
        <dbReference type="ChEBI" id="CHEBI:18420"/>
    </cofactor>
</comment>
<comment type="catalytic activity">
    <reaction evidence="1 7">
        <text>a myo-inositol phosphate + H2O = myo-inositol + phosphate</text>
        <dbReference type="Rhea" id="RHEA:24056"/>
        <dbReference type="ChEBI" id="CHEBI:15377"/>
        <dbReference type="ChEBI" id="CHEBI:17268"/>
        <dbReference type="ChEBI" id="CHEBI:43474"/>
        <dbReference type="ChEBI" id="CHEBI:84139"/>
        <dbReference type="EC" id="3.1.3.25"/>
    </reaction>
</comment>
<sequence>MNAELENAAVDLCAEAAKIALEGFGQRHSVRLKGDEPVTDVDVAIERRMIAEIGRRYPSHAVIGEETGASGTSEWQWVLDPLDGTRNFVHGIPVFGVSAAVLHRGRPVAAAISLPALGETYSAADGLGARRDGRPIRASAAAELDAGLISFSGRDSYHEFEELEPLRFSLGRSLWLGSAAAEFAWLASGSVDYGVFAELPVWDVAAGVLLVREAGGAVLTHDGYWQPVREFGPGWRGPLLCGAPVVSLLAQVVRPAPDPWRKPS</sequence>
<dbReference type="SUPFAM" id="SSF56655">
    <property type="entry name" value="Carbohydrate phosphatase"/>
    <property type="match status" value="1"/>
</dbReference>
<evidence type="ECO:0000256" key="4">
    <source>
        <dbReference type="ARBA" id="ARBA00022723"/>
    </source>
</evidence>
<dbReference type="InterPro" id="IPR033942">
    <property type="entry name" value="IMPase"/>
</dbReference>
<dbReference type="Gene3D" id="3.40.190.80">
    <property type="match status" value="1"/>
</dbReference>
<dbReference type="InterPro" id="IPR020583">
    <property type="entry name" value="Inositol_monoP_metal-BS"/>
</dbReference>
<dbReference type="PRINTS" id="PR00377">
    <property type="entry name" value="IMPHPHTASES"/>
</dbReference>
<keyword evidence="4 7" id="KW-0479">Metal-binding</keyword>
<dbReference type="Pfam" id="PF00459">
    <property type="entry name" value="Inositol_P"/>
    <property type="match status" value="1"/>
</dbReference>
<protein>
    <recommendedName>
        <fullName evidence="7">Inositol-1-monophosphatase</fullName>
        <ecNumber evidence="7">3.1.3.25</ecNumber>
    </recommendedName>
</protein>
<dbReference type="CDD" id="cd01639">
    <property type="entry name" value="IMPase"/>
    <property type="match status" value="1"/>
</dbReference>
<comment type="similarity">
    <text evidence="3 7">Belongs to the inositol monophosphatase superfamily.</text>
</comment>
<evidence type="ECO:0000256" key="1">
    <source>
        <dbReference type="ARBA" id="ARBA00001033"/>
    </source>
</evidence>
<evidence type="ECO:0000256" key="7">
    <source>
        <dbReference type="RuleBase" id="RU364068"/>
    </source>
</evidence>
<dbReference type="InterPro" id="IPR020550">
    <property type="entry name" value="Inositol_monophosphatase_CS"/>
</dbReference>
<dbReference type="PANTHER" id="PTHR20854">
    <property type="entry name" value="INOSITOL MONOPHOSPHATASE"/>
    <property type="match status" value="1"/>
</dbReference>
<dbReference type="InterPro" id="IPR000760">
    <property type="entry name" value="Inositol_monophosphatase-like"/>
</dbReference>
<evidence type="ECO:0000256" key="5">
    <source>
        <dbReference type="ARBA" id="ARBA00022801"/>
    </source>
</evidence>
<keyword evidence="9" id="KW-1185">Reference proteome</keyword>
<reference evidence="9" key="1">
    <citation type="journal article" date="2019" name="Int. J. Syst. Evol. Microbiol.">
        <title>The Global Catalogue of Microorganisms (GCM) 10K type strain sequencing project: providing services to taxonomists for standard genome sequencing and annotation.</title>
        <authorList>
            <consortium name="The Broad Institute Genomics Platform"/>
            <consortium name="The Broad Institute Genome Sequencing Center for Infectious Disease"/>
            <person name="Wu L."/>
            <person name="Ma J."/>
        </authorList>
    </citation>
    <scope>NUCLEOTIDE SEQUENCE [LARGE SCALE GENOMIC DNA]</scope>
    <source>
        <strain evidence="9">CGMCC 4.7405</strain>
    </source>
</reference>
<comment type="caution">
    <text evidence="8">The sequence shown here is derived from an EMBL/GenBank/DDBJ whole genome shotgun (WGS) entry which is preliminary data.</text>
</comment>
<keyword evidence="6 7" id="KW-0460">Magnesium</keyword>
<evidence type="ECO:0000256" key="6">
    <source>
        <dbReference type="ARBA" id="ARBA00022842"/>
    </source>
</evidence>
<gene>
    <name evidence="8" type="ORF">ACFOWZ_34110</name>
</gene>
<evidence type="ECO:0000313" key="8">
    <source>
        <dbReference type="EMBL" id="MFC3896537.1"/>
    </source>
</evidence>
<name>A0ABV8C3C0_9PSEU</name>
<dbReference type="PROSITE" id="PS00629">
    <property type="entry name" value="IMP_1"/>
    <property type="match status" value="1"/>
</dbReference>
<evidence type="ECO:0000313" key="9">
    <source>
        <dbReference type="Proteomes" id="UP001595690"/>
    </source>
</evidence>
<dbReference type="RefSeq" id="WP_382378065.1">
    <property type="nucleotide sequence ID" value="NZ_JBHRZI010000029.1"/>
</dbReference>
<dbReference type="EMBL" id="JBHRZI010000029">
    <property type="protein sequence ID" value="MFC3896537.1"/>
    <property type="molecule type" value="Genomic_DNA"/>
</dbReference>
<dbReference type="Proteomes" id="UP001595690">
    <property type="component" value="Unassembled WGS sequence"/>
</dbReference>
<organism evidence="8 9">
    <name type="scientific">Lentzea rhizosphaerae</name>
    <dbReference type="NCBI Taxonomy" id="2041025"/>
    <lineage>
        <taxon>Bacteria</taxon>
        <taxon>Bacillati</taxon>
        <taxon>Actinomycetota</taxon>
        <taxon>Actinomycetes</taxon>
        <taxon>Pseudonocardiales</taxon>
        <taxon>Pseudonocardiaceae</taxon>
        <taxon>Lentzea</taxon>
    </lineage>
</organism>
<accession>A0ABV8C3C0</accession>
<dbReference type="PROSITE" id="PS00630">
    <property type="entry name" value="IMP_2"/>
    <property type="match status" value="1"/>
</dbReference>